<evidence type="ECO:0000259" key="1">
    <source>
        <dbReference type="SMART" id="SM01117"/>
    </source>
</evidence>
<reference evidence="2 3" key="2">
    <citation type="journal article" date="2009" name="Proc. Natl. Acad. Sci. U.S.A.">
        <title>On the chimeric nature, thermophilic origin, and phylogenetic placement of the Thermotogales.</title>
        <authorList>
            <person name="Zhaxybayeva O."/>
            <person name="Swithers K.S."/>
            <person name="Lapierre P."/>
            <person name="Fournier G.P."/>
            <person name="Bickhart D.M."/>
            <person name="DeBoy R.T."/>
            <person name="Nelson K.E."/>
            <person name="Nesbo C.L."/>
            <person name="Doolittle W.F."/>
            <person name="Gogarten J.P."/>
            <person name="Noll K.M."/>
        </authorList>
    </citation>
    <scope>NUCLEOTIDE SEQUENCE [LARGE SCALE GENOMIC DNA]</scope>
    <source>
        <strain evidence="3">ATCC 35602 / DSM 5306 / Rt17-B1</strain>
    </source>
</reference>
<gene>
    <name evidence="2" type="ordered locus">Fnod_0625</name>
</gene>
<dbReference type="HOGENOM" id="CLU_854918_0_0_0"/>
<accession>A7HKP7</accession>
<reference evidence="2 3" key="1">
    <citation type="submission" date="2007-07" db="EMBL/GenBank/DDBJ databases">
        <title>Complete sequence of Fervidobacterium nodosum Rt17-B1.</title>
        <authorList>
            <consortium name="US DOE Joint Genome Institute"/>
            <person name="Copeland A."/>
            <person name="Lucas S."/>
            <person name="Lapidus A."/>
            <person name="Barry K."/>
            <person name="Glavina del Rio T."/>
            <person name="Dalin E."/>
            <person name="Tice H."/>
            <person name="Pitluck S."/>
            <person name="Saunders E."/>
            <person name="Brettin T."/>
            <person name="Bruce D."/>
            <person name="Detter J.C."/>
            <person name="Han C."/>
            <person name="Schmutz J."/>
            <person name="Larimer F."/>
            <person name="Land M."/>
            <person name="Hauser L."/>
            <person name="Kyrpides N."/>
            <person name="Mikhailova N."/>
            <person name="Nelson K."/>
            <person name="Gogarten J.P."/>
            <person name="Noll K."/>
            <person name="Richardson P."/>
        </authorList>
    </citation>
    <scope>NUCLEOTIDE SEQUENCE [LARGE SCALE GENOMIC DNA]</scope>
    <source>
        <strain evidence="3">ATCC 35602 / DSM 5306 / Rt17-B1</strain>
    </source>
</reference>
<organism evidence="2 3">
    <name type="scientific">Fervidobacterium nodosum (strain ATCC 35602 / DSM 5306 / Rt17-B1)</name>
    <dbReference type="NCBI Taxonomy" id="381764"/>
    <lineage>
        <taxon>Bacteria</taxon>
        <taxon>Thermotogati</taxon>
        <taxon>Thermotogota</taxon>
        <taxon>Thermotogae</taxon>
        <taxon>Thermotogales</taxon>
        <taxon>Fervidobacteriaceae</taxon>
        <taxon>Fervidobacterium</taxon>
    </lineage>
</organism>
<dbReference type="InterPro" id="IPR036400">
    <property type="entry name" value="Cyt_B5-like_heme/steroid_sf"/>
</dbReference>
<feature type="domain" description="Cytochrome b5 heme-binding" evidence="1">
    <location>
        <begin position="165"/>
        <end position="236"/>
    </location>
</feature>
<dbReference type="STRING" id="381764.Fnod_0625"/>
<keyword evidence="3" id="KW-1185">Reference proteome</keyword>
<dbReference type="Pfam" id="PF00173">
    <property type="entry name" value="Cyt-b5"/>
    <property type="match status" value="2"/>
</dbReference>
<sequence length="292" mass="32710">MFRKFLMVFIFFIFALNVSVYAGYLDSIFQIDKFSGEYQIISTTTLEKTPGWFSVEGVVYNLGNTNLKKHLKLSEVDSKLLTKDKIVGLLGVTYDELSKMNGKNAPTMVSVNGIVYDLSSSKSWANGNHKNQHTAGQDLTYDILKLSPHGISKIKSFPSYGVLVFTPEQLAKFDGKVNKKIYVSVYGIVYDATYSKKFSGGEHYGHDMGVDLTSEILSLQGHVNLLGKLYKIGLFVLNESMISKFDGKNAKPFVIVDNKVYDISKNPQNVQAGKVYSETPRKEWLIVGYTIK</sequence>
<evidence type="ECO:0000313" key="2">
    <source>
        <dbReference type="EMBL" id="ABS60480.1"/>
    </source>
</evidence>
<dbReference type="Gene3D" id="3.10.120.10">
    <property type="entry name" value="Cytochrome b5-like heme/steroid binding domain"/>
    <property type="match status" value="2"/>
</dbReference>
<dbReference type="RefSeq" id="WP_011993799.1">
    <property type="nucleotide sequence ID" value="NC_009718.1"/>
</dbReference>
<dbReference type="SUPFAM" id="SSF55856">
    <property type="entry name" value="Cytochrome b5-like heme/steroid binding domain"/>
    <property type="match status" value="2"/>
</dbReference>
<name>A7HKP7_FERNB</name>
<dbReference type="KEGG" id="fno:Fnod_0625"/>
<dbReference type="InterPro" id="IPR001199">
    <property type="entry name" value="Cyt_B5-like_heme/steroid-bd"/>
</dbReference>
<dbReference type="AlphaFoldDB" id="A7HKP7"/>
<dbReference type="eggNOG" id="COG4892">
    <property type="taxonomic scope" value="Bacteria"/>
</dbReference>
<feature type="domain" description="Cytochrome b5 heme-binding" evidence="1">
    <location>
        <begin position="92"/>
        <end position="164"/>
    </location>
</feature>
<proteinExistence type="predicted"/>
<dbReference type="EMBL" id="CP000771">
    <property type="protein sequence ID" value="ABS60480.1"/>
    <property type="molecule type" value="Genomic_DNA"/>
</dbReference>
<dbReference type="Proteomes" id="UP000002415">
    <property type="component" value="Chromosome"/>
</dbReference>
<evidence type="ECO:0000313" key="3">
    <source>
        <dbReference type="Proteomes" id="UP000002415"/>
    </source>
</evidence>
<protein>
    <submittedName>
        <fullName evidence="2">Cytochrome b5</fullName>
    </submittedName>
</protein>
<dbReference type="SMART" id="SM01117">
    <property type="entry name" value="Cyt-b5"/>
    <property type="match status" value="2"/>
</dbReference>